<dbReference type="PANTHER" id="PTHR11136">
    <property type="entry name" value="FOLYLPOLYGLUTAMATE SYNTHASE-RELATED"/>
    <property type="match status" value="1"/>
</dbReference>
<dbReference type="Pfam" id="PF02875">
    <property type="entry name" value="Mur_ligase_C"/>
    <property type="match status" value="1"/>
</dbReference>
<evidence type="ECO:0000313" key="13">
    <source>
        <dbReference type="Proteomes" id="UP001596483"/>
    </source>
</evidence>
<evidence type="ECO:0000256" key="6">
    <source>
        <dbReference type="ARBA" id="ARBA00022840"/>
    </source>
</evidence>
<feature type="domain" description="Mur ligase C-terminal" evidence="10">
    <location>
        <begin position="270"/>
        <end position="352"/>
    </location>
</feature>
<evidence type="ECO:0000256" key="9">
    <source>
        <dbReference type="ARBA" id="ARBA00047493"/>
    </source>
</evidence>
<evidence type="ECO:0000259" key="11">
    <source>
        <dbReference type="Pfam" id="PF08245"/>
    </source>
</evidence>
<protein>
    <recommendedName>
        <fullName evidence="2">tetrahydrofolate synthase</fullName>
        <ecNumber evidence="2">6.3.2.17</ecNumber>
    </recommendedName>
    <alternativeName>
        <fullName evidence="8">Tetrahydrofolylpolyglutamate synthase</fullName>
    </alternativeName>
</protein>
<keyword evidence="5" id="KW-0547">Nucleotide-binding</keyword>
<name>A0ABW2NFH4_9BACL</name>
<dbReference type="EC" id="6.3.2.17" evidence="2"/>
<proteinExistence type="inferred from homology"/>
<accession>A0ABW2NFH4</accession>
<comment type="catalytic activity">
    <reaction evidence="9">
        <text>(6S)-5,6,7,8-tetrahydrofolyl-(gamma-L-Glu)(n) + L-glutamate + ATP = (6S)-5,6,7,8-tetrahydrofolyl-(gamma-L-Glu)(n+1) + ADP + phosphate + H(+)</text>
        <dbReference type="Rhea" id="RHEA:10580"/>
        <dbReference type="Rhea" id="RHEA-COMP:14738"/>
        <dbReference type="Rhea" id="RHEA-COMP:14740"/>
        <dbReference type="ChEBI" id="CHEBI:15378"/>
        <dbReference type="ChEBI" id="CHEBI:29985"/>
        <dbReference type="ChEBI" id="CHEBI:30616"/>
        <dbReference type="ChEBI" id="CHEBI:43474"/>
        <dbReference type="ChEBI" id="CHEBI:141005"/>
        <dbReference type="ChEBI" id="CHEBI:456216"/>
        <dbReference type="EC" id="6.3.2.17"/>
    </reaction>
</comment>
<evidence type="ECO:0000256" key="1">
    <source>
        <dbReference type="ARBA" id="ARBA00008276"/>
    </source>
</evidence>
<dbReference type="Gene3D" id="3.90.190.20">
    <property type="entry name" value="Mur ligase, C-terminal domain"/>
    <property type="match status" value="1"/>
</dbReference>
<dbReference type="NCBIfam" id="TIGR01499">
    <property type="entry name" value="folC"/>
    <property type="match status" value="1"/>
</dbReference>
<dbReference type="InterPro" id="IPR036565">
    <property type="entry name" value="Mur-like_cat_sf"/>
</dbReference>
<evidence type="ECO:0000256" key="2">
    <source>
        <dbReference type="ARBA" id="ARBA00013025"/>
    </source>
</evidence>
<dbReference type="SUPFAM" id="SSF53623">
    <property type="entry name" value="MurD-like peptide ligases, catalytic domain"/>
    <property type="match status" value="1"/>
</dbReference>
<dbReference type="InterPro" id="IPR036615">
    <property type="entry name" value="Mur_ligase_C_dom_sf"/>
</dbReference>
<dbReference type="SUPFAM" id="SSF53244">
    <property type="entry name" value="MurD-like peptide ligases, peptide-binding domain"/>
    <property type="match status" value="1"/>
</dbReference>
<dbReference type="RefSeq" id="WP_157296033.1">
    <property type="nucleotide sequence ID" value="NZ_JBHTCT010000012.1"/>
</dbReference>
<evidence type="ECO:0000256" key="4">
    <source>
        <dbReference type="ARBA" id="ARBA00022723"/>
    </source>
</evidence>
<dbReference type="Gene3D" id="3.40.1190.10">
    <property type="entry name" value="Mur-like, catalytic domain"/>
    <property type="match status" value="1"/>
</dbReference>
<evidence type="ECO:0000256" key="8">
    <source>
        <dbReference type="ARBA" id="ARBA00030592"/>
    </source>
</evidence>
<dbReference type="PANTHER" id="PTHR11136:SF0">
    <property type="entry name" value="DIHYDROFOLATE SYNTHETASE-RELATED"/>
    <property type="match status" value="1"/>
</dbReference>
<dbReference type="Proteomes" id="UP001596483">
    <property type="component" value="Unassembled WGS sequence"/>
</dbReference>
<dbReference type="InterPro" id="IPR001645">
    <property type="entry name" value="Folylpolyglutamate_synth"/>
</dbReference>
<feature type="domain" description="Mur ligase central" evidence="11">
    <location>
        <begin position="46"/>
        <end position="190"/>
    </location>
</feature>
<evidence type="ECO:0000259" key="10">
    <source>
        <dbReference type="Pfam" id="PF02875"/>
    </source>
</evidence>
<comment type="similarity">
    <text evidence="1">Belongs to the folylpolyglutamate synthase family.</text>
</comment>
<evidence type="ECO:0000313" key="12">
    <source>
        <dbReference type="EMBL" id="MFC7364699.1"/>
    </source>
</evidence>
<dbReference type="EMBL" id="JBHTCT010000012">
    <property type="protein sequence ID" value="MFC7364699.1"/>
    <property type="molecule type" value="Genomic_DNA"/>
</dbReference>
<sequence>MIPKLDFYQKKHELTSADEIRPGLDAMEEALEKLGHPERGPRFIHIAGTNGKGSTVAFMEAIARAHGLQTGSFTSPAITDLHDQIRLDGRPITEKEADAAFAEMRKAGISGLLTDFELLTAAAFLIFKNHQPDLIFLEAGMGGRFDSTNVVVPEASVITSIALDHTGFLGNSIKEIAWHKAGILKRGVPGIIGQLPEEGLDEVKRCAQETGAPLRIYGRDFQEVTGITTRLSGAHQAINLALAAEALKATGLVLDEHLLRKGAENAFVPGRFEEVLPGVYLDGAHNPAAAEALVRTIRERFGNETQVNLMIGILARKDFRQVIRILEPVAASVTFVDFADADAAPAVMLAKLTTLPVSTVSITGLDKGFFETQAKPLIITGSLSLISSIRPLFL</sequence>
<comment type="caution">
    <text evidence="12">The sequence shown here is derived from an EMBL/GenBank/DDBJ whole genome shotgun (WGS) entry which is preliminary data.</text>
</comment>
<evidence type="ECO:0000256" key="3">
    <source>
        <dbReference type="ARBA" id="ARBA00022598"/>
    </source>
</evidence>
<dbReference type="PROSITE" id="PS01012">
    <property type="entry name" value="FOLYLPOLYGLU_SYNT_2"/>
    <property type="match status" value="1"/>
</dbReference>
<keyword evidence="4" id="KW-0479">Metal-binding</keyword>
<keyword evidence="3 12" id="KW-0436">Ligase</keyword>
<keyword evidence="6" id="KW-0067">ATP-binding</keyword>
<keyword evidence="13" id="KW-1185">Reference proteome</keyword>
<dbReference type="InterPro" id="IPR004101">
    <property type="entry name" value="Mur_ligase_C"/>
</dbReference>
<dbReference type="InterPro" id="IPR018109">
    <property type="entry name" value="Folylpolyglutamate_synth_CS"/>
</dbReference>
<dbReference type="GO" id="GO:0016874">
    <property type="term" value="F:ligase activity"/>
    <property type="evidence" value="ECO:0007669"/>
    <property type="project" value="UniProtKB-KW"/>
</dbReference>
<reference evidence="13" key="1">
    <citation type="journal article" date="2019" name="Int. J. Syst. Evol. Microbiol.">
        <title>The Global Catalogue of Microorganisms (GCM) 10K type strain sequencing project: providing services to taxonomists for standard genome sequencing and annotation.</title>
        <authorList>
            <consortium name="The Broad Institute Genomics Platform"/>
            <consortium name="The Broad Institute Genome Sequencing Center for Infectious Disease"/>
            <person name="Wu L."/>
            <person name="Ma J."/>
        </authorList>
    </citation>
    <scope>NUCLEOTIDE SEQUENCE [LARGE SCALE GENOMIC DNA]</scope>
    <source>
        <strain evidence="13">JCM 4738</strain>
    </source>
</reference>
<evidence type="ECO:0000256" key="7">
    <source>
        <dbReference type="ARBA" id="ARBA00022842"/>
    </source>
</evidence>
<keyword evidence="7" id="KW-0460">Magnesium</keyword>
<evidence type="ECO:0000256" key="5">
    <source>
        <dbReference type="ARBA" id="ARBA00022741"/>
    </source>
</evidence>
<dbReference type="Pfam" id="PF08245">
    <property type="entry name" value="Mur_ligase_M"/>
    <property type="match status" value="1"/>
</dbReference>
<gene>
    <name evidence="12" type="ORF">ACFQQH_06090</name>
</gene>
<dbReference type="InterPro" id="IPR013221">
    <property type="entry name" value="Mur_ligase_cen"/>
</dbReference>
<dbReference type="PIRSF" id="PIRSF001563">
    <property type="entry name" value="Folylpolyglu_synth"/>
    <property type="match status" value="1"/>
</dbReference>
<organism evidence="12 13">
    <name type="scientific">Bhargavaea changchunensis</name>
    <dbReference type="NCBI Taxonomy" id="2134037"/>
    <lineage>
        <taxon>Bacteria</taxon>
        <taxon>Bacillati</taxon>
        <taxon>Bacillota</taxon>
        <taxon>Bacilli</taxon>
        <taxon>Bacillales</taxon>
        <taxon>Caryophanaceae</taxon>
        <taxon>Bhargavaea</taxon>
    </lineage>
</organism>